<feature type="transmembrane region" description="Helical" evidence="5">
    <location>
        <begin position="208"/>
        <end position="226"/>
    </location>
</feature>
<dbReference type="InterPro" id="IPR017452">
    <property type="entry name" value="GPCR_Rhodpsn_7TM"/>
</dbReference>
<dbReference type="CDD" id="cd00637">
    <property type="entry name" value="7tm_classA_rhodopsin-like"/>
    <property type="match status" value="1"/>
</dbReference>
<evidence type="ECO:0000259" key="6">
    <source>
        <dbReference type="PROSITE" id="PS50262"/>
    </source>
</evidence>
<dbReference type="PROSITE" id="PS50262">
    <property type="entry name" value="G_PROTEIN_RECEP_F1_2"/>
    <property type="match status" value="1"/>
</dbReference>
<feature type="domain" description="G-protein coupled receptors family 1 profile" evidence="6">
    <location>
        <begin position="1"/>
        <end position="223"/>
    </location>
</feature>
<keyword evidence="7" id="KW-1185">Reference proteome</keyword>
<keyword evidence="3 5" id="KW-1133">Transmembrane helix</keyword>
<dbReference type="InterPro" id="IPR052854">
    <property type="entry name" value="Serpentine_rcpt_epsilon"/>
</dbReference>
<keyword evidence="2 5" id="KW-0812">Transmembrane</keyword>
<evidence type="ECO:0000313" key="8">
    <source>
        <dbReference type="WBParaSite" id="PSAMB.scaffold703size43432.g8046.t1"/>
    </source>
</evidence>
<organism evidence="7 8">
    <name type="scientific">Plectus sambesii</name>
    <dbReference type="NCBI Taxonomy" id="2011161"/>
    <lineage>
        <taxon>Eukaryota</taxon>
        <taxon>Metazoa</taxon>
        <taxon>Ecdysozoa</taxon>
        <taxon>Nematoda</taxon>
        <taxon>Chromadorea</taxon>
        <taxon>Plectida</taxon>
        <taxon>Plectina</taxon>
        <taxon>Plectoidea</taxon>
        <taxon>Plectidae</taxon>
        <taxon>Plectus</taxon>
    </lineage>
</organism>
<accession>A0A914X8W8</accession>
<keyword evidence="4 5" id="KW-0472">Membrane</keyword>
<dbReference type="Gene3D" id="1.20.1070.10">
    <property type="entry name" value="Rhodopsin 7-helix transmembrane proteins"/>
    <property type="match status" value="1"/>
</dbReference>
<dbReference type="InterPro" id="IPR019408">
    <property type="entry name" value="7TM_GPCR_serpentine_rcpt_Srab"/>
</dbReference>
<dbReference type="PANTHER" id="PTHR47518:SF11">
    <property type="entry name" value="SERPENTINE RECEPTOR, CLASS E (EPSILON)-RELATED"/>
    <property type="match status" value="1"/>
</dbReference>
<protein>
    <submittedName>
        <fullName evidence="8">G-protein coupled receptors family 1 profile domain-containing protein</fullName>
    </submittedName>
</protein>
<evidence type="ECO:0000256" key="4">
    <source>
        <dbReference type="ARBA" id="ARBA00023136"/>
    </source>
</evidence>
<evidence type="ECO:0000256" key="1">
    <source>
        <dbReference type="ARBA" id="ARBA00004141"/>
    </source>
</evidence>
<feature type="transmembrane region" description="Helical" evidence="5">
    <location>
        <begin position="165"/>
        <end position="188"/>
    </location>
</feature>
<evidence type="ECO:0000256" key="5">
    <source>
        <dbReference type="SAM" id="Phobius"/>
    </source>
</evidence>
<dbReference type="Pfam" id="PF10292">
    <property type="entry name" value="7TM_GPCR_Srab"/>
    <property type="match status" value="1"/>
</dbReference>
<evidence type="ECO:0000256" key="2">
    <source>
        <dbReference type="ARBA" id="ARBA00022692"/>
    </source>
</evidence>
<feature type="transmembrane region" description="Helical" evidence="5">
    <location>
        <begin position="20"/>
        <end position="45"/>
    </location>
</feature>
<feature type="transmembrane region" description="Helical" evidence="5">
    <location>
        <begin position="65"/>
        <end position="87"/>
    </location>
</feature>
<reference evidence="8" key="1">
    <citation type="submission" date="2022-11" db="UniProtKB">
        <authorList>
            <consortium name="WormBaseParasite"/>
        </authorList>
    </citation>
    <scope>IDENTIFICATION</scope>
</reference>
<sequence length="280" mass="31614">MWLIQLIFVPESMDSTNNLLYCWLVVATYFVSLYMISLSLISLAVERLIATVYAKTYEKMHSITIGVGLVLFQWFFAWGVILISVFTQRSNGVQQTTCRSQEGMSDHVLLISLYTVLLTSIIAVTTFIVLLYLNKRRYITTFLNRSMHTLSERYQLSENIKTTRFLYPVVTVNAICSLLGISLCIFMVVCSEETELGKIAVQVAGDIFSLLLAGYAAIFPWMSAFGHPELHRELKRTLRCCAKGSIEPGQPKNANGVALILNQNNERSAHFEALNNAWNT</sequence>
<dbReference type="SUPFAM" id="SSF81321">
    <property type="entry name" value="Family A G protein-coupled receptor-like"/>
    <property type="match status" value="1"/>
</dbReference>
<dbReference type="PANTHER" id="PTHR47518">
    <property type="entry name" value="SERPENTINE RECEPTOR CLASS EPSILON-13-RELATED"/>
    <property type="match status" value="1"/>
</dbReference>
<name>A0A914X8W8_9BILA</name>
<dbReference type="WBParaSite" id="PSAMB.scaffold703size43432.g8046.t1">
    <property type="protein sequence ID" value="PSAMB.scaffold703size43432.g8046.t1"/>
    <property type="gene ID" value="PSAMB.scaffold703size43432.g8046"/>
</dbReference>
<evidence type="ECO:0000313" key="7">
    <source>
        <dbReference type="Proteomes" id="UP000887566"/>
    </source>
</evidence>
<dbReference type="GO" id="GO:0016020">
    <property type="term" value="C:membrane"/>
    <property type="evidence" value="ECO:0007669"/>
    <property type="project" value="UniProtKB-SubCell"/>
</dbReference>
<dbReference type="Proteomes" id="UP000887566">
    <property type="component" value="Unplaced"/>
</dbReference>
<feature type="transmembrane region" description="Helical" evidence="5">
    <location>
        <begin position="107"/>
        <end position="133"/>
    </location>
</feature>
<evidence type="ECO:0000256" key="3">
    <source>
        <dbReference type="ARBA" id="ARBA00022989"/>
    </source>
</evidence>
<dbReference type="AlphaFoldDB" id="A0A914X8W8"/>
<proteinExistence type="predicted"/>
<comment type="subcellular location">
    <subcellularLocation>
        <location evidence="1">Membrane</location>
        <topology evidence="1">Multi-pass membrane protein</topology>
    </subcellularLocation>
</comment>